<reference evidence="2" key="1">
    <citation type="submission" date="2023-06" db="EMBL/GenBank/DDBJ databases">
        <title>Genomic of Parafulvivirga corallium.</title>
        <authorList>
            <person name="Wang G."/>
        </authorList>
    </citation>
    <scope>NUCLEOTIDE SEQUENCE</scope>
    <source>
        <strain evidence="2">BMA10</strain>
    </source>
</reference>
<comment type="caution">
    <text evidence="2">The sequence shown here is derived from an EMBL/GenBank/DDBJ whole genome shotgun (WGS) entry which is preliminary data.</text>
</comment>
<feature type="domain" description="DinB-like" evidence="1">
    <location>
        <begin position="50"/>
        <end position="161"/>
    </location>
</feature>
<proteinExistence type="predicted"/>
<name>A0ABT8KUX6_9BACT</name>
<dbReference type="RefSeq" id="WP_346753770.1">
    <property type="nucleotide sequence ID" value="NZ_JAUJEA010000008.1"/>
</dbReference>
<gene>
    <name evidence="2" type="ORF">QQ008_20320</name>
</gene>
<dbReference type="EMBL" id="JAUJEA010000008">
    <property type="protein sequence ID" value="MDN5203747.1"/>
    <property type="molecule type" value="Genomic_DNA"/>
</dbReference>
<evidence type="ECO:0000313" key="2">
    <source>
        <dbReference type="EMBL" id="MDN5203747.1"/>
    </source>
</evidence>
<accession>A0ABT8KUX6</accession>
<evidence type="ECO:0000313" key="3">
    <source>
        <dbReference type="Proteomes" id="UP001172082"/>
    </source>
</evidence>
<dbReference type="Gene3D" id="1.20.120.450">
    <property type="entry name" value="dinb family like domain"/>
    <property type="match status" value="1"/>
</dbReference>
<sequence length="171" mass="20079">MNSIKWFKRKFNFDILQGTFPSILERLEGTPLRLSNKMVHIPSEKLEVQWNNSWSIKENIGHLIDLEPLWYGRVVDITENKETLREADLENKKTHDANHNTTRLPTLLNAFAQQRKQFVELLKANRDHAESLSALHPRILQPMRIIDLAFFVAEHDDHHLARITEIDENIV</sequence>
<dbReference type="SUPFAM" id="SSF109854">
    <property type="entry name" value="DinB/YfiT-like putative metalloenzymes"/>
    <property type="match status" value="1"/>
</dbReference>
<keyword evidence="3" id="KW-1185">Reference proteome</keyword>
<dbReference type="InterPro" id="IPR034660">
    <property type="entry name" value="DinB/YfiT-like"/>
</dbReference>
<evidence type="ECO:0000259" key="1">
    <source>
        <dbReference type="Pfam" id="PF12867"/>
    </source>
</evidence>
<protein>
    <submittedName>
        <fullName evidence="2">DinB family protein</fullName>
    </submittedName>
</protein>
<dbReference type="InterPro" id="IPR024775">
    <property type="entry name" value="DinB-like"/>
</dbReference>
<dbReference type="Proteomes" id="UP001172082">
    <property type="component" value="Unassembled WGS sequence"/>
</dbReference>
<organism evidence="2 3">
    <name type="scientific">Splendidivirga corallicola</name>
    <dbReference type="NCBI Taxonomy" id="3051826"/>
    <lineage>
        <taxon>Bacteria</taxon>
        <taxon>Pseudomonadati</taxon>
        <taxon>Bacteroidota</taxon>
        <taxon>Cytophagia</taxon>
        <taxon>Cytophagales</taxon>
        <taxon>Splendidivirgaceae</taxon>
        <taxon>Splendidivirga</taxon>
    </lineage>
</organism>
<dbReference type="Pfam" id="PF12867">
    <property type="entry name" value="DinB_2"/>
    <property type="match status" value="1"/>
</dbReference>